<comment type="caution">
    <text evidence="1">The sequence shown here is derived from an EMBL/GenBank/DDBJ whole genome shotgun (WGS) entry which is preliminary data.</text>
</comment>
<evidence type="ECO:0000313" key="2">
    <source>
        <dbReference type="Proteomes" id="UP001516472"/>
    </source>
</evidence>
<protein>
    <submittedName>
        <fullName evidence="1">PRC-barrel domain containing protein</fullName>
    </submittedName>
</protein>
<dbReference type="EMBL" id="JAAIYO010000012">
    <property type="protein sequence ID" value="MBE4752384.1"/>
    <property type="molecule type" value="Genomic_DNA"/>
</dbReference>
<reference evidence="1 2" key="1">
    <citation type="submission" date="2020-02" db="EMBL/GenBank/DDBJ databases">
        <authorList>
            <person name="Babadi Z.K."/>
            <person name="Risdian C."/>
            <person name="Ebrahimipour G.H."/>
            <person name="Wink J."/>
        </authorList>
    </citation>
    <scope>NUCLEOTIDE SEQUENCE [LARGE SCALE GENOMIC DNA]</scope>
    <source>
        <strain evidence="1 2">ZKHCc1 1396</strain>
    </source>
</reference>
<proteinExistence type="predicted"/>
<name>A0ABR9PWY2_9BACT</name>
<organism evidence="1 2">
    <name type="scientific">Corallococcus soli</name>
    <dbReference type="NCBI Taxonomy" id="2710757"/>
    <lineage>
        <taxon>Bacteria</taxon>
        <taxon>Pseudomonadati</taxon>
        <taxon>Myxococcota</taxon>
        <taxon>Myxococcia</taxon>
        <taxon>Myxococcales</taxon>
        <taxon>Cystobacterineae</taxon>
        <taxon>Myxococcaceae</taxon>
        <taxon>Corallococcus</taxon>
    </lineage>
</organism>
<evidence type="ECO:0000313" key="1">
    <source>
        <dbReference type="EMBL" id="MBE4752384.1"/>
    </source>
</evidence>
<dbReference type="Proteomes" id="UP001516472">
    <property type="component" value="Unassembled WGS sequence"/>
</dbReference>
<accession>A0ABR9PWY2</accession>
<keyword evidence="2" id="KW-1185">Reference proteome</keyword>
<sequence length="77" mass="8519">METLTINDETWKVESLQVKLASESSEQLGVYWNYFHAGRADVPTRWIHSVSDTVVLSITIEELGRVLSAGSEAAQAP</sequence>
<gene>
    <name evidence="1" type="ORF">G4177_29880</name>
</gene>